<dbReference type="InterPro" id="IPR045943">
    <property type="entry name" value="DUF6363"/>
</dbReference>
<feature type="active site" description="Nucleophile" evidence="2">
    <location>
        <position position="40"/>
    </location>
</feature>
<dbReference type="Pfam" id="PF19890">
    <property type="entry name" value="DUF6363"/>
    <property type="match status" value="1"/>
</dbReference>
<evidence type="ECO:0000313" key="4">
    <source>
        <dbReference type="EMBL" id="OUP57826.1"/>
    </source>
</evidence>
<dbReference type="RefSeq" id="WP_087159019.1">
    <property type="nucleotide sequence ID" value="NZ_CALVGX010000011.1"/>
</dbReference>
<keyword evidence="1 2" id="KW-0443">Lipid metabolism</keyword>
<dbReference type="Pfam" id="PF01734">
    <property type="entry name" value="Patatin"/>
    <property type="match status" value="1"/>
</dbReference>
<dbReference type="PROSITE" id="PS51635">
    <property type="entry name" value="PNPLA"/>
    <property type="match status" value="1"/>
</dbReference>
<evidence type="ECO:0000313" key="5">
    <source>
        <dbReference type="Proteomes" id="UP000195447"/>
    </source>
</evidence>
<sequence>MSRRVGLVAEGGGTKAAYSAGALKCFLENGIYLPYCVGISAGSEILLSYVTRQIDRMEITGIDAPCQKEVIGIRPLLKEGGLFGIEATNDFIESRAPLDFEALRNSETQMDVGLYNIKEHTVEYFDKSYVDKDMTLIKASCALLLLSRPYMFNNKKYMDAGLVDMISIEQSIRRGNEKHIVLSTKEKGYVRKPAPKYQRLLAKLVYHDDKIVDDLRRRHERYNEQWDKIAQLEKEGKALVLRPSKDIGVSRYTTDPKKLRPWFQLGYDETLARLDEIKEFIDED</sequence>
<dbReference type="CDD" id="cd07208">
    <property type="entry name" value="Pat_hypo_Ecoli_yjju_like"/>
    <property type="match status" value="1"/>
</dbReference>
<dbReference type="InterPro" id="IPR037483">
    <property type="entry name" value="YjjU-like"/>
</dbReference>
<reference evidence="5" key="1">
    <citation type="submission" date="2017-04" db="EMBL/GenBank/DDBJ databases">
        <title>Function of individual gut microbiota members based on whole genome sequencing of pure cultures obtained from chicken caecum.</title>
        <authorList>
            <person name="Medvecky M."/>
            <person name="Cejkova D."/>
            <person name="Polansky O."/>
            <person name="Karasova D."/>
            <person name="Kubasova T."/>
            <person name="Cizek A."/>
            <person name="Rychlik I."/>
        </authorList>
    </citation>
    <scope>NUCLEOTIDE SEQUENCE [LARGE SCALE GENOMIC DNA]</scope>
    <source>
        <strain evidence="5">An178</strain>
    </source>
</reference>
<dbReference type="InterPro" id="IPR016035">
    <property type="entry name" value="Acyl_Trfase/lysoPLipase"/>
</dbReference>
<dbReference type="Proteomes" id="UP000195447">
    <property type="component" value="Unassembled WGS sequence"/>
</dbReference>
<dbReference type="EMBL" id="NFKM01000019">
    <property type="protein sequence ID" value="OUP57826.1"/>
    <property type="molecule type" value="Genomic_DNA"/>
</dbReference>
<evidence type="ECO:0000256" key="1">
    <source>
        <dbReference type="ARBA" id="ARBA00023098"/>
    </source>
</evidence>
<evidence type="ECO:0000259" key="3">
    <source>
        <dbReference type="PROSITE" id="PS51635"/>
    </source>
</evidence>
<dbReference type="Gene3D" id="3.40.1090.10">
    <property type="entry name" value="Cytosolic phospholipase A2 catalytic domain"/>
    <property type="match status" value="1"/>
</dbReference>
<protein>
    <submittedName>
        <fullName evidence="4">Patatin family protein</fullName>
    </submittedName>
</protein>
<keyword evidence="5" id="KW-1185">Reference proteome</keyword>
<name>A0A1Y4LMC8_9FIRM</name>
<feature type="active site" description="Proton acceptor" evidence="2">
    <location>
        <position position="159"/>
    </location>
</feature>
<dbReference type="InterPro" id="IPR002641">
    <property type="entry name" value="PNPLA_dom"/>
</dbReference>
<keyword evidence="2" id="KW-0442">Lipid degradation</keyword>
<gene>
    <name evidence="4" type="ORF">B5F14_08685</name>
</gene>
<comment type="caution">
    <text evidence="2">Lacks conserved residue(s) required for the propagation of feature annotation.</text>
</comment>
<comment type="caution">
    <text evidence="4">The sequence shown here is derived from an EMBL/GenBank/DDBJ whole genome shotgun (WGS) entry which is preliminary data.</text>
</comment>
<proteinExistence type="predicted"/>
<dbReference type="SUPFAM" id="SSF52151">
    <property type="entry name" value="FabD/lysophospholipase-like"/>
    <property type="match status" value="1"/>
</dbReference>
<dbReference type="GO" id="GO:0016787">
    <property type="term" value="F:hydrolase activity"/>
    <property type="evidence" value="ECO:0007669"/>
    <property type="project" value="UniProtKB-UniRule"/>
</dbReference>
<dbReference type="GO" id="GO:0016042">
    <property type="term" value="P:lipid catabolic process"/>
    <property type="evidence" value="ECO:0007669"/>
    <property type="project" value="UniProtKB-UniRule"/>
</dbReference>
<dbReference type="AlphaFoldDB" id="A0A1Y4LMC8"/>
<feature type="domain" description="PNPLA" evidence="3">
    <location>
        <begin position="7"/>
        <end position="172"/>
    </location>
</feature>
<organism evidence="4 5">
    <name type="scientific">Faecalitalea cylindroides</name>
    <dbReference type="NCBI Taxonomy" id="39483"/>
    <lineage>
        <taxon>Bacteria</taxon>
        <taxon>Bacillati</taxon>
        <taxon>Bacillota</taxon>
        <taxon>Erysipelotrichia</taxon>
        <taxon>Erysipelotrichales</taxon>
        <taxon>Erysipelotrichaceae</taxon>
        <taxon>Faecalitalea</taxon>
    </lineage>
</organism>
<feature type="short sequence motif" description="GXSXG" evidence="2">
    <location>
        <begin position="38"/>
        <end position="42"/>
    </location>
</feature>
<keyword evidence="2" id="KW-0378">Hydrolase</keyword>
<evidence type="ECO:0000256" key="2">
    <source>
        <dbReference type="PROSITE-ProRule" id="PRU01161"/>
    </source>
</evidence>
<accession>A0A1Y4LMC8</accession>